<evidence type="ECO:0000256" key="4">
    <source>
        <dbReference type="ARBA" id="ARBA00022692"/>
    </source>
</evidence>
<keyword evidence="2 7" id="KW-0813">Transport</keyword>
<evidence type="ECO:0000256" key="3">
    <source>
        <dbReference type="ARBA" id="ARBA00022475"/>
    </source>
</evidence>
<keyword evidence="4 7" id="KW-0812">Transmembrane</keyword>
<keyword evidence="6 7" id="KW-0472">Membrane</keyword>
<dbReference type="GO" id="GO:0055085">
    <property type="term" value="P:transmembrane transport"/>
    <property type="evidence" value="ECO:0007669"/>
    <property type="project" value="InterPro"/>
</dbReference>
<feature type="transmembrane region" description="Helical" evidence="7">
    <location>
        <begin position="171"/>
        <end position="192"/>
    </location>
</feature>
<dbReference type="Pfam" id="PF00528">
    <property type="entry name" value="BPD_transp_1"/>
    <property type="match status" value="1"/>
</dbReference>
<dbReference type="SUPFAM" id="SSF161098">
    <property type="entry name" value="MetI-like"/>
    <property type="match status" value="1"/>
</dbReference>
<keyword evidence="10" id="KW-1185">Reference proteome</keyword>
<evidence type="ECO:0000313" key="9">
    <source>
        <dbReference type="EMBL" id="QKV18302.1"/>
    </source>
</evidence>
<reference evidence="9 10" key="1">
    <citation type="submission" date="2020-06" db="EMBL/GenBank/DDBJ databases">
        <title>Oricola thermophila sp. nov. isolated from a tidal sediments.</title>
        <authorList>
            <person name="Kwon K.K."/>
            <person name="Yang S.-H."/>
            <person name="Park M.-J."/>
        </authorList>
    </citation>
    <scope>NUCLEOTIDE SEQUENCE [LARGE SCALE GENOMIC DNA]</scope>
    <source>
        <strain evidence="9 10">MEBiC13590</strain>
    </source>
</reference>
<dbReference type="EMBL" id="CP054836">
    <property type="protein sequence ID" value="QKV18302.1"/>
    <property type="molecule type" value="Genomic_DNA"/>
</dbReference>
<dbReference type="KEGG" id="orm:HTY61_07465"/>
<feature type="transmembrane region" description="Helical" evidence="7">
    <location>
        <begin position="12"/>
        <end position="32"/>
    </location>
</feature>
<keyword evidence="5 7" id="KW-1133">Transmembrane helix</keyword>
<dbReference type="InterPro" id="IPR000515">
    <property type="entry name" value="MetI-like"/>
</dbReference>
<evidence type="ECO:0000256" key="5">
    <source>
        <dbReference type="ARBA" id="ARBA00022989"/>
    </source>
</evidence>
<dbReference type="PANTHER" id="PTHR43163">
    <property type="entry name" value="DIPEPTIDE TRANSPORT SYSTEM PERMEASE PROTEIN DPPB-RELATED"/>
    <property type="match status" value="1"/>
</dbReference>
<dbReference type="RefSeq" id="WP_175276196.1">
    <property type="nucleotide sequence ID" value="NZ_CP054836.1"/>
</dbReference>
<evidence type="ECO:0000256" key="7">
    <source>
        <dbReference type="RuleBase" id="RU363032"/>
    </source>
</evidence>
<gene>
    <name evidence="9" type="ORF">HTY61_07465</name>
</gene>
<organism evidence="9 10">
    <name type="scientific">Oricola thermophila</name>
    <dbReference type="NCBI Taxonomy" id="2742145"/>
    <lineage>
        <taxon>Bacteria</taxon>
        <taxon>Pseudomonadati</taxon>
        <taxon>Pseudomonadota</taxon>
        <taxon>Alphaproteobacteria</taxon>
        <taxon>Hyphomicrobiales</taxon>
        <taxon>Ahrensiaceae</taxon>
        <taxon>Oricola</taxon>
    </lineage>
</organism>
<dbReference type="GO" id="GO:0005886">
    <property type="term" value="C:plasma membrane"/>
    <property type="evidence" value="ECO:0007669"/>
    <property type="project" value="UniProtKB-SubCell"/>
</dbReference>
<evidence type="ECO:0000256" key="2">
    <source>
        <dbReference type="ARBA" id="ARBA00022448"/>
    </source>
</evidence>
<comment type="subcellular location">
    <subcellularLocation>
        <location evidence="1 7">Cell membrane</location>
        <topology evidence="1 7">Multi-pass membrane protein</topology>
    </subcellularLocation>
</comment>
<comment type="similarity">
    <text evidence="7">Belongs to the binding-protein-dependent transport system permease family.</text>
</comment>
<dbReference type="InterPro" id="IPR045621">
    <property type="entry name" value="BPD_transp_1_N"/>
</dbReference>
<protein>
    <submittedName>
        <fullName evidence="9">ABC transporter permease</fullName>
    </submittedName>
</protein>
<keyword evidence="3" id="KW-1003">Cell membrane</keyword>
<evidence type="ECO:0000259" key="8">
    <source>
        <dbReference type="PROSITE" id="PS50928"/>
    </source>
</evidence>
<feature type="domain" description="ABC transmembrane type-1" evidence="8">
    <location>
        <begin position="95"/>
        <end position="292"/>
    </location>
</feature>
<dbReference type="Pfam" id="PF19300">
    <property type="entry name" value="BPD_transp_1_N"/>
    <property type="match status" value="1"/>
</dbReference>
<proteinExistence type="inferred from homology"/>
<dbReference type="AlphaFoldDB" id="A0A6N1VGB6"/>
<feature type="transmembrane region" description="Helical" evidence="7">
    <location>
        <begin position="276"/>
        <end position="299"/>
    </location>
</feature>
<dbReference type="InterPro" id="IPR035906">
    <property type="entry name" value="MetI-like_sf"/>
</dbReference>
<name>A0A6N1VGB6_9HYPH</name>
<feature type="transmembrane region" description="Helical" evidence="7">
    <location>
        <begin position="101"/>
        <end position="122"/>
    </location>
</feature>
<dbReference type="Proteomes" id="UP000509367">
    <property type="component" value="Chromosome"/>
</dbReference>
<dbReference type="PROSITE" id="PS50928">
    <property type="entry name" value="ABC_TM1"/>
    <property type="match status" value="1"/>
</dbReference>
<accession>A0A6N1VGB6</accession>
<evidence type="ECO:0000256" key="6">
    <source>
        <dbReference type="ARBA" id="ARBA00023136"/>
    </source>
</evidence>
<evidence type="ECO:0000313" key="10">
    <source>
        <dbReference type="Proteomes" id="UP000509367"/>
    </source>
</evidence>
<evidence type="ECO:0000256" key="1">
    <source>
        <dbReference type="ARBA" id="ARBA00004651"/>
    </source>
</evidence>
<dbReference type="PANTHER" id="PTHR43163:SF6">
    <property type="entry name" value="DIPEPTIDE TRANSPORT SYSTEM PERMEASE PROTEIN DPPB-RELATED"/>
    <property type="match status" value="1"/>
</dbReference>
<sequence length="305" mass="32711">MNDNFLIGRSLQTLIALVAVLLIVFFLVRLTGDPAALYLPLDASLEERANFARNHGLDQPIIVQLGEFLSGLMVGDFGQSIRQARPAIDVVLDAYPTTLRLGAVTMVIAMLVAVALGGIAAYRPRSLVDRTAGVLSLFAASVPDFWIAISAITLFAVTLGWLPTSGTGGPAYWVMPVAVLLLRPLGVMIQVVRASMLDALSSAYVKTARAKGVGEHRVIYVHALRNAFLPVLTVAGDQAVAIANGAVIVETVFGWPGIGRVMIDSVQQRDFSVVQAVIIVVAITVFTINLVIDLLYAWLDPRVRP</sequence>
<dbReference type="Gene3D" id="1.10.3720.10">
    <property type="entry name" value="MetI-like"/>
    <property type="match status" value="1"/>
</dbReference>
<feature type="transmembrane region" description="Helical" evidence="7">
    <location>
        <begin position="134"/>
        <end position="159"/>
    </location>
</feature>
<dbReference type="CDD" id="cd06261">
    <property type="entry name" value="TM_PBP2"/>
    <property type="match status" value="1"/>
</dbReference>